<proteinExistence type="predicted"/>
<name>A0AAE0TUY2_9PEZI</name>
<feature type="compositionally biased region" description="Basic and acidic residues" evidence="1">
    <location>
        <begin position="37"/>
        <end position="48"/>
    </location>
</feature>
<evidence type="ECO:0000256" key="1">
    <source>
        <dbReference type="SAM" id="MobiDB-lite"/>
    </source>
</evidence>
<feature type="region of interest" description="Disordered" evidence="1">
    <location>
        <begin position="21"/>
        <end position="48"/>
    </location>
</feature>
<gene>
    <name evidence="2" type="ORF">B0T24DRAFT_676320</name>
</gene>
<dbReference type="AlphaFoldDB" id="A0AAE0TUY2"/>
<organism evidence="2 3">
    <name type="scientific">Lasiosphaeria ovina</name>
    <dbReference type="NCBI Taxonomy" id="92902"/>
    <lineage>
        <taxon>Eukaryota</taxon>
        <taxon>Fungi</taxon>
        <taxon>Dikarya</taxon>
        <taxon>Ascomycota</taxon>
        <taxon>Pezizomycotina</taxon>
        <taxon>Sordariomycetes</taxon>
        <taxon>Sordariomycetidae</taxon>
        <taxon>Sordariales</taxon>
        <taxon>Lasiosphaeriaceae</taxon>
        <taxon>Lasiosphaeria</taxon>
    </lineage>
</organism>
<accession>A0AAE0TUY2</accession>
<evidence type="ECO:0000313" key="3">
    <source>
        <dbReference type="Proteomes" id="UP001287356"/>
    </source>
</evidence>
<keyword evidence="3" id="KW-1185">Reference proteome</keyword>
<dbReference type="Proteomes" id="UP001287356">
    <property type="component" value="Unassembled WGS sequence"/>
</dbReference>
<dbReference type="EMBL" id="JAULSN010000002">
    <property type="protein sequence ID" value="KAK3380647.1"/>
    <property type="molecule type" value="Genomic_DNA"/>
</dbReference>
<reference evidence="2" key="1">
    <citation type="journal article" date="2023" name="Mol. Phylogenet. Evol.">
        <title>Genome-scale phylogeny and comparative genomics of the fungal order Sordariales.</title>
        <authorList>
            <person name="Hensen N."/>
            <person name="Bonometti L."/>
            <person name="Westerberg I."/>
            <person name="Brannstrom I.O."/>
            <person name="Guillou S."/>
            <person name="Cros-Aarteil S."/>
            <person name="Calhoun S."/>
            <person name="Haridas S."/>
            <person name="Kuo A."/>
            <person name="Mondo S."/>
            <person name="Pangilinan J."/>
            <person name="Riley R."/>
            <person name="LaButti K."/>
            <person name="Andreopoulos B."/>
            <person name="Lipzen A."/>
            <person name="Chen C."/>
            <person name="Yan M."/>
            <person name="Daum C."/>
            <person name="Ng V."/>
            <person name="Clum A."/>
            <person name="Steindorff A."/>
            <person name="Ohm R.A."/>
            <person name="Martin F."/>
            <person name="Silar P."/>
            <person name="Natvig D.O."/>
            <person name="Lalanne C."/>
            <person name="Gautier V."/>
            <person name="Ament-Velasquez S.L."/>
            <person name="Kruys A."/>
            <person name="Hutchinson M.I."/>
            <person name="Powell A.J."/>
            <person name="Barry K."/>
            <person name="Miller A.N."/>
            <person name="Grigoriev I.V."/>
            <person name="Debuchy R."/>
            <person name="Gladieux P."/>
            <person name="Hiltunen Thoren M."/>
            <person name="Johannesson H."/>
        </authorList>
    </citation>
    <scope>NUCLEOTIDE SEQUENCE</scope>
    <source>
        <strain evidence="2">CBS 958.72</strain>
    </source>
</reference>
<protein>
    <submittedName>
        <fullName evidence="2">Uncharacterized protein</fullName>
    </submittedName>
</protein>
<comment type="caution">
    <text evidence="2">The sequence shown here is derived from an EMBL/GenBank/DDBJ whole genome shotgun (WGS) entry which is preliminary data.</text>
</comment>
<reference evidence="2" key="2">
    <citation type="submission" date="2023-06" db="EMBL/GenBank/DDBJ databases">
        <authorList>
            <consortium name="Lawrence Berkeley National Laboratory"/>
            <person name="Haridas S."/>
            <person name="Hensen N."/>
            <person name="Bonometti L."/>
            <person name="Westerberg I."/>
            <person name="Brannstrom I.O."/>
            <person name="Guillou S."/>
            <person name="Cros-Aarteil S."/>
            <person name="Calhoun S."/>
            <person name="Kuo A."/>
            <person name="Mondo S."/>
            <person name="Pangilinan J."/>
            <person name="Riley R."/>
            <person name="Labutti K."/>
            <person name="Andreopoulos B."/>
            <person name="Lipzen A."/>
            <person name="Chen C."/>
            <person name="Yanf M."/>
            <person name="Daum C."/>
            <person name="Ng V."/>
            <person name="Clum A."/>
            <person name="Steindorff A."/>
            <person name="Ohm R."/>
            <person name="Martin F."/>
            <person name="Silar P."/>
            <person name="Natvig D."/>
            <person name="Lalanne C."/>
            <person name="Gautier V."/>
            <person name="Ament-Velasquez S.L."/>
            <person name="Kruys A."/>
            <person name="Hutchinson M.I."/>
            <person name="Powell A.J."/>
            <person name="Barry K."/>
            <person name="Miller A.N."/>
            <person name="Grigoriev I.V."/>
            <person name="Debuchy R."/>
            <person name="Gladieux P."/>
            <person name="Thoren M.H."/>
            <person name="Johannesson H."/>
        </authorList>
    </citation>
    <scope>NUCLEOTIDE SEQUENCE</scope>
    <source>
        <strain evidence="2">CBS 958.72</strain>
    </source>
</reference>
<evidence type="ECO:0000313" key="2">
    <source>
        <dbReference type="EMBL" id="KAK3380647.1"/>
    </source>
</evidence>
<sequence>MKVSGPLSFWPFHRDDNHDVKKIADKDSRKQLKPASKARDVHGFDQERLDRLSNSMQPLLTRNATTEELDALLKAADDYVDGKKGAAAAVKQAKRRIFGRFMAKSK</sequence>
<feature type="compositionally biased region" description="Basic and acidic residues" evidence="1">
    <location>
        <begin position="21"/>
        <end position="30"/>
    </location>
</feature>